<dbReference type="Pfam" id="PF19119">
    <property type="entry name" value="DUF5803"/>
    <property type="match status" value="1"/>
</dbReference>
<keyword evidence="1" id="KW-0812">Transmembrane</keyword>
<evidence type="ECO:0000313" key="3">
    <source>
        <dbReference type="Proteomes" id="UP000050360"/>
    </source>
</evidence>
<comment type="caution">
    <text evidence="2">The sequence shown here is derived from an EMBL/GenBank/DDBJ whole genome shotgun (WGS) entry which is preliminary data.</text>
</comment>
<keyword evidence="1" id="KW-0472">Membrane</keyword>
<dbReference type="PROSITE" id="PS51257">
    <property type="entry name" value="PROKAR_LIPOPROTEIN"/>
    <property type="match status" value="1"/>
</dbReference>
<sequence>MKLIIGLIIFSVLVAGCISPDVKTGDPMQYELPGMENTTIFYLNLSSTQVIDSVINQTSVDYRIEDSIQTFRNPVAVDYQGNNASVNVTIKTIMGRNYAHFNFSTNFTGFVAYTIPGGQDFNYIPESNRTIRVVLPENFTAGTMFLGYIQPDPDNITHDALGREVFIWNNPTGQKIRVRYHYKDTPELLLYMFGFLLICAVIVWLYYYFSISALRRKRKMLERNIRK</sequence>
<evidence type="ECO:0000313" key="2">
    <source>
        <dbReference type="EMBL" id="KPQ42423.1"/>
    </source>
</evidence>
<gene>
    <name evidence="2" type="ORF">MPEBLZ_03002</name>
</gene>
<evidence type="ECO:0000256" key="1">
    <source>
        <dbReference type="SAM" id="Phobius"/>
    </source>
</evidence>
<reference evidence="2 3" key="1">
    <citation type="submission" date="2015-09" db="EMBL/GenBank/DDBJ databases">
        <title>A metagenomics-based metabolic model of nitrate-dependent anaerobic oxidation of methane by Methanoperedens-like archaea.</title>
        <authorList>
            <person name="Arshad A."/>
            <person name="Speth D.R."/>
            <person name="De Graaf R.M."/>
            <person name="Op Den Camp H.J."/>
            <person name="Jetten M.S."/>
            <person name="Welte C.U."/>
        </authorList>
    </citation>
    <scope>NUCLEOTIDE SEQUENCE [LARGE SCALE GENOMIC DNA]</scope>
</reference>
<dbReference type="Proteomes" id="UP000050360">
    <property type="component" value="Unassembled WGS sequence"/>
</dbReference>
<proteinExistence type="predicted"/>
<accession>A0A0P8CI22</accession>
<dbReference type="AlphaFoldDB" id="A0A0P8CI22"/>
<organism evidence="2 3">
    <name type="scientific">Candidatus Methanoperedens nitratireducens</name>
    <dbReference type="NCBI Taxonomy" id="1392998"/>
    <lineage>
        <taxon>Archaea</taxon>
        <taxon>Methanobacteriati</taxon>
        <taxon>Methanobacteriota</taxon>
        <taxon>Stenosarchaea group</taxon>
        <taxon>Methanomicrobia</taxon>
        <taxon>Methanosarcinales</taxon>
        <taxon>ANME-2 cluster</taxon>
        <taxon>Candidatus Methanoperedentaceae</taxon>
        <taxon>Candidatus Methanoperedens</taxon>
    </lineage>
</organism>
<dbReference type="EMBL" id="LKCM01000235">
    <property type="protein sequence ID" value="KPQ42423.1"/>
    <property type="molecule type" value="Genomic_DNA"/>
</dbReference>
<keyword evidence="1" id="KW-1133">Transmembrane helix</keyword>
<feature type="transmembrane region" description="Helical" evidence="1">
    <location>
        <begin position="188"/>
        <end position="209"/>
    </location>
</feature>
<dbReference type="InterPro" id="IPR043826">
    <property type="entry name" value="DUF5803"/>
</dbReference>
<name>A0A0P8CI22_9EURY</name>
<protein>
    <submittedName>
        <fullName evidence="2">Uncharacterized protein</fullName>
    </submittedName>
</protein>